<dbReference type="RefSeq" id="XP_033389339.1">
    <property type="nucleotide sequence ID" value="XM_033532634.1"/>
</dbReference>
<dbReference type="AlphaFoldDB" id="A0A6A5Y860"/>
<gene>
    <name evidence="2" type="ORF">BU24DRAFT_469768</name>
</gene>
<feature type="compositionally biased region" description="Polar residues" evidence="1">
    <location>
        <begin position="1"/>
        <end position="15"/>
    </location>
</feature>
<keyword evidence="3" id="KW-1185">Reference proteome</keyword>
<feature type="region of interest" description="Disordered" evidence="1">
    <location>
        <begin position="1"/>
        <end position="59"/>
    </location>
</feature>
<protein>
    <submittedName>
        <fullName evidence="2">Uncharacterized protein</fullName>
    </submittedName>
</protein>
<dbReference type="EMBL" id="ML978066">
    <property type="protein sequence ID" value="KAF2021000.1"/>
    <property type="molecule type" value="Genomic_DNA"/>
</dbReference>
<organism evidence="2 3">
    <name type="scientific">Aaosphaeria arxii CBS 175.79</name>
    <dbReference type="NCBI Taxonomy" id="1450172"/>
    <lineage>
        <taxon>Eukaryota</taxon>
        <taxon>Fungi</taxon>
        <taxon>Dikarya</taxon>
        <taxon>Ascomycota</taxon>
        <taxon>Pezizomycotina</taxon>
        <taxon>Dothideomycetes</taxon>
        <taxon>Pleosporomycetidae</taxon>
        <taxon>Pleosporales</taxon>
        <taxon>Pleosporales incertae sedis</taxon>
        <taxon>Aaosphaeria</taxon>
    </lineage>
</organism>
<dbReference type="Proteomes" id="UP000799778">
    <property type="component" value="Unassembled WGS sequence"/>
</dbReference>
<proteinExistence type="predicted"/>
<sequence length="353" mass="39742">MTTTQSNESRVSSAPGNDIVPEQRVLTPPAPSRAPTPETEAEQMDDPGPSSVVPETTAAQQSEILAPSATDVPHPIAGRASTVQAPCPVQTQVTGNVRIHTPIMTRASRMVDELNPQDARLIQEAIQQGRKAGSDVYDSDPEADYKEELKQYNKKNVYRNVRWGDGAYQTNAPDDQWKVTNFTPFVPGRWERMPDGTLRDQKEKCIIRILDQQGKKRIFLNHPPKDWNDHAALAALNKRVVQQIRRHTKIRFRNAALPYAQEERIWISKNLKPNETKPLKGWGRFVAEFNEAFQGKTLGEFPHQPRPARTQSSLSKEVERFAKIYKSGDIPITAKEQENQKAQVATQAARKVV</sequence>
<accession>A0A6A5Y860</accession>
<name>A0A6A5Y860_9PLEO</name>
<evidence type="ECO:0000313" key="2">
    <source>
        <dbReference type="EMBL" id="KAF2021000.1"/>
    </source>
</evidence>
<reference evidence="2" key="1">
    <citation type="journal article" date="2020" name="Stud. Mycol.">
        <title>101 Dothideomycetes genomes: a test case for predicting lifestyles and emergence of pathogens.</title>
        <authorList>
            <person name="Haridas S."/>
            <person name="Albert R."/>
            <person name="Binder M."/>
            <person name="Bloem J."/>
            <person name="Labutti K."/>
            <person name="Salamov A."/>
            <person name="Andreopoulos B."/>
            <person name="Baker S."/>
            <person name="Barry K."/>
            <person name="Bills G."/>
            <person name="Bluhm B."/>
            <person name="Cannon C."/>
            <person name="Castanera R."/>
            <person name="Culley D."/>
            <person name="Daum C."/>
            <person name="Ezra D."/>
            <person name="Gonzalez J."/>
            <person name="Henrissat B."/>
            <person name="Kuo A."/>
            <person name="Liang C."/>
            <person name="Lipzen A."/>
            <person name="Lutzoni F."/>
            <person name="Magnuson J."/>
            <person name="Mondo S."/>
            <person name="Nolan M."/>
            <person name="Ohm R."/>
            <person name="Pangilinan J."/>
            <person name="Park H.-J."/>
            <person name="Ramirez L."/>
            <person name="Alfaro M."/>
            <person name="Sun H."/>
            <person name="Tritt A."/>
            <person name="Yoshinaga Y."/>
            <person name="Zwiers L.-H."/>
            <person name="Turgeon B."/>
            <person name="Goodwin S."/>
            <person name="Spatafora J."/>
            <person name="Crous P."/>
            <person name="Grigoriev I."/>
        </authorList>
    </citation>
    <scope>NUCLEOTIDE SEQUENCE</scope>
    <source>
        <strain evidence="2">CBS 175.79</strain>
    </source>
</reference>
<evidence type="ECO:0000256" key="1">
    <source>
        <dbReference type="SAM" id="MobiDB-lite"/>
    </source>
</evidence>
<dbReference type="OrthoDB" id="3788624at2759"/>
<dbReference type="GeneID" id="54290031"/>
<evidence type="ECO:0000313" key="3">
    <source>
        <dbReference type="Proteomes" id="UP000799778"/>
    </source>
</evidence>